<feature type="compositionally biased region" description="Polar residues" evidence="1">
    <location>
        <begin position="101"/>
        <end position="120"/>
    </location>
</feature>
<comment type="caution">
    <text evidence="2">The sequence shown here is derived from an EMBL/GenBank/DDBJ whole genome shotgun (WGS) entry which is preliminary data.</text>
</comment>
<sequence length="197" mass="21988">MAAVKTALLEIMEEAGPEMKVRIEASIDHWDWSHVHSKDVAEKRIDAMKNDALNHFVAILDEKSKQIREAVLSNIEIKDNPNGGEADVEIKIEPGEVAQPASESDSDVQFVSERQMTPSTGKRRASGSGGRARKARRRASRFVVTDSDDDDDDDDEFQDEDAEATVSVEQGPRRTSGRVKGTTNYDEVDYFEKRGIH</sequence>
<dbReference type="AlphaFoldDB" id="A0AAX6M9X3"/>
<evidence type="ECO:0000313" key="2">
    <source>
        <dbReference type="EMBL" id="KAK6949177.1"/>
    </source>
</evidence>
<feature type="region of interest" description="Disordered" evidence="1">
    <location>
        <begin position="94"/>
        <end position="197"/>
    </location>
</feature>
<name>A0AAX6M9X3_9PEZI</name>
<keyword evidence="3" id="KW-1185">Reference proteome</keyword>
<evidence type="ECO:0000313" key="3">
    <source>
        <dbReference type="Proteomes" id="UP001369815"/>
    </source>
</evidence>
<proteinExistence type="predicted"/>
<reference evidence="2 3" key="1">
    <citation type="journal article" date="2024" name="Front Chem Biol">
        <title>Unveiling the potential of Daldinia eschscholtzii MFLUCC 19-0629 through bioactivity and bioinformatics studies for enhanced sustainable agriculture production.</title>
        <authorList>
            <person name="Brooks S."/>
            <person name="Weaver J.A."/>
            <person name="Klomchit A."/>
            <person name="Alharthi S.A."/>
            <person name="Onlamun T."/>
            <person name="Nurani R."/>
            <person name="Vong T.K."/>
            <person name="Alberti F."/>
            <person name="Greco C."/>
        </authorList>
    </citation>
    <scope>NUCLEOTIDE SEQUENCE [LARGE SCALE GENOMIC DNA]</scope>
    <source>
        <strain evidence="2">MFLUCC 19-0629</strain>
    </source>
</reference>
<dbReference type="Proteomes" id="UP001369815">
    <property type="component" value="Unassembled WGS sequence"/>
</dbReference>
<protein>
    <submittedName>
        <fullName evidence="2">Uncharacterized protein</fullName>
    </submittedName>
</protein>
<evidence type="ECO:0000256" key="1">
    <source>
        <dbReference type="SAM" id="MobiDB-lite"/>
    </source>
</evidence>
<organism evidence="2 3">
    <name type="scientific">Daldinia eschscholtzii</name>
    <dbReference type="NCBI Taxonomy" id="292717"/>
    <lineage>
        <taxon>Eukaryota</taxon>
        <taxon>Fungi</taxon>
        <taxon>Dikarya</taxon>
        <taxon>Ascomycota</taxon>
        <taxon>Pezizomycotina</taxon>
        <taxon>Sordariomycetes</taxon>
        <taxon>Xylariomycetidae</taxon>
        <taxon>Xylariales</taxon>
        <taxon>Hypoxylaceae</taxon>
        <taxon>Daldinia</taxon>
    </lineage>
</organism>
<gene>
    <name evidence="2" type="ORF">Daesc_009251</name>
</gene>
<accession>A0AAX6M9X3</accession>
<feature type="compositionally biased region" description="Acidic residues" evidence="1">
    <location>
        <begin position="146"/>
        <end position="163"/>
    </location>
</feature>
<feature type="compositionally biased region" description="Basic residues" evidence="1">
    <location>
        <begin position="121"/>
        <end position="140"/>
    </location>
</feature>
<dbReference type="EMBL" id="JBANMG010000009">
    <property type="protein sequence ID" value="KAK6949177.1"/>
    <property type="molecule type" value="Genomic_DNA"/>
</dbReference>